<dbReference type="Gene3D" id="3.40.190.10">
    <property type="entry name" value="Periplasmic binding protein-like II"/>
    <property type="match status" value="2"/>
</dbReference>
<name>A0ABV0FWB9_9BURK</name>
<evidence type="ECO:0000256" key="1">
    <source>
        <dbReference type="SAM" id="SignalP"/>
    </source>
</evidence>
<reference evidence="2 3" key="1">
    <citation type="submission" date="2024-05" db="EMBL/GenBank/DDBJ databases">
        <title>Roseateles sp. DJS-2-20 16S ribosomal RNA gene Genome sequencing and assembly.</title>
        <authorList>
            <person name="Woo H."/>
        </authorList>
    </citation>
    <scope>NUCLEOTIDE SEQUENCE [LARGE SCALE GENOMIC DNA]</scope>
    <source>
        <strain evidence="2 3">DJS-2-20</strain>
    </source>
</reference>
<accession>A0ABV0FWB9</accession>
<dbReference type="Proteomes" id="UP001495147">
    <property type="component" value="Unassembled WGS sequence"/>
</dbReference>
<proteinExistence type="predicted"/>
<dbReference type="RefSeq" id="WP_347702824.1">
    <property type="nucleotide sequence ID" value="NZ_JBDPZD010000001.1"/>
</dbReference>
<gene>
    <name evidence="2" type="ORF">ABDJ85_00790</name>
</gene>
<dbReference type="SUPFAM" id="SSF53850">
    <property type="entry name" value="Periplasmic binding protein-like II"/>
    <property type="match status" value="1"/>
</dbReference>
<keyword evidence="3" id="KW-1185">Reference proteome</keyword>
<organism evidence="2 3">
    <name type="scientific">Roseateles paludis</name>
    <dbReference type="NCBI Taxonomy" id="3145238"/>
    <lineage>
        <taxon>Bacteria</taxon>
        <taxon>Pseudomonadati</taxon>
        <taxon>Pseudomonadota</taxon>
        <taxon>Betaproteobacteria</taxon>
        <taxon>Burkholderiales</taxon>
        <taxon>Sphaerotilaceae</taxon>
        <taxon>Roseateles</taxon>
    </lineage>
</organism>
<evidence type="ECO:0000313" key="3">
    <source>
        <dbReference type="Proteomes" id="UP001495147"/>
    </source>
</evidence>
<dbReference type="EMBL" id="JBDPZD010000001">
    <property type="protein sequence ID" value="MEO3689985.1"/>
    <property type="molecule type" value="Genomic_DNA"/>
</dbReference>
<comment type="caution">
    <text evidence="2">The sequence shown here is derived from an EMBL/GenBank/DDBJ whole genome shotgun (WGS) entry which is preliminary data.</text>
</comment>
<sequence>MSLGRWRRCWVGVLAMLCLALCSAVCSAQPLSLRTVSQAGARIKYELDEAGVPRGGICLDILHAVQRVDPGLRFAGVEQPHPLRRVELLLEEGGIDVFFCLLRSPERAQRWHYAPTPLYGVRHAVVLRAEPPLNLEGYEALAQLSRQQPVVVMRGSILVQALKREGVAVAEVASDREALEMLLRGRASAVYGQEQNLQRTIRDAQLGARVRLQSQGFPLEHQYLVYRKDLPQAAVDRLNAALKRLEADGSLRRIAEAPR</sequence>
<evidence type="ECO:0000313" key="2">
    <source>
        <dbReference type="EMBL" id="MEO3689985.1"/>
    </source>
</evidence>
<keyword evidence="1" id="KW-0732">Signal</keyword>
<dbReference type="PANTHER" id="PTHR35936">
    <property type="entry name" value="MEMBRANE-BOUND LYTIC MUREIN TRANSGLYCOSYLASE F"/>
    <property type="match status" value="1"/>
</dbReference>
<dbReference type="PANTHER" id="PTHR35936:SF25">
    <property type="entry name" value="ABC TRANSPORTER SUBSTRATE-BINDING PROTEIN"/>
    <property type="match status" value="1"/>
</dbReference>
<feature type="signal peptide" evidence="1">
    <location>
        <begin position="1"/>
        <end position="28"/>
    </location>
</feature>
<protein>
    <submittedName>
        <fullName evidence="2">Transporter substrate-binding domain-containing protein</fullName>
    </submittedName>
</protein>
<feature type="chain" id="PRO_5046160272" evidence="1">
    <location>
        <begin position="29"/>
        <end position="259"/>
    </location>
</feature>